<accession>A0A846RMV6</accession>
<keyword evidence="3 8" id="KW-0479">Metal-binding</keyword>
<keyword evidence="2 8" id="KW-0235">DNA replication</keyword>
<feature type="binding site" evidence="8">
    <location>
        <position position="466"/>
    </location>
    <ligand>
        <name>Zn(2+)</name>
        <dbReference type="ChEBI" id="CHEBI:29105"/>
        <label>1</label>
    </ligand>
</feature>
<feature type="domain" description="Primosomal protein N' 3' DNA-binding" evidence="10">
    <location>
        <begin position="40"/>
        <end position="139"/>
    </location>
</feature>
<dbReference type="InterPro" id="IPR005259">
    <property type="entry name" value="PriA"/>
</dbReference>
<dbReference type="Pfam" id="PF17764">
    <property type="entry name" value="PriA_3primeBD"/>
    <property type="match status" value="1"/>
</dbReference>
<keyword evidence="6 8" id="KW-0067">ATP-binding</keyword>
<dbReference type="InterPro" id="IPR042115">
    <property type="entry name" value="PriA_3primeBD_sf"/>
</dbReference>
<dbReference type="PANTHER" id="PTHR30580:SF0">
    <property type="entry name" value="PRIMOSOMAL PROTEIN N"/>
    <property type="match status" value="1"/>
</dbReference>
<evidence type="ECO:0000313" key="11">
    <source>
        <dbReference type="EMBL" id="NJC22439.1"/>
    </source>
</evidence>
<protein>
    <recommendedName>
        <fullName evidence="8">Probable replication restart protein PriA</fullName>
    </recommendedName>
    <alternativeName>
        <fullName evidence="8">Putative ATP-dependent DNA helicase PriA</fullName>
    </alternativeName>
</protein>
<keyword evidence="4 8" id="KW-0547">Nucleotide-binding</keyword>
<keyword evidence="12" id="KW-1185">Reference proteome</keyword>
<feature type="binding site" evidence="8">
    <location>
        <position position="451"/>
    </location>
    <ligand>
        <name>Zn(2+)</name>
        <dbReference type="ChEBI" id="CHEBI:29105"/>
        <label>2</label>
    </ligand>
</feature>
<dbReference type="AlphaFoldDB" id="A0A846RMV6"/>
<dbReference type="GO" id="GO:0003677">
    <property type="term" value="F:DNA binding"/>
    <property type="evidence" value="ECO:0007669"/>
    <property type="project" value="UniProtKB-UniRule"/>
</dbReference>
<name>A0A846RMV6_9MICC</name>
<keyword evidence="5 8" id="KW-0862">Zinc</keyword>
<dbReference type="Proteomes" id="UP000547458">
    <property type="component" value="Unassembled WGS sequence"/>
</dbReference>
<feature type="binding site" evidence="8">
    <location>
        <position position="463"/>
    </location>
    <ligand>
        <name>Zn(2+)</name>
        <dbReference type="ChEBI" id="CHEBI:29105"/>
        <label>1</label>
    </ligand>
</feature>
<dbReference type="GO" id="GO:0005524">
    <property type="term" value="F:ATP binding"/>
    <property type="evidence" value="ECO:0007669"/>
    <property type="project" value="UniProtKB-UniRule"/>
</dbReference>
<organism evidence="11 12">
    <name type="scientific">Arthrobacter pigmenti</name>
    <dbReference type="NCBI Taxonomy" id="271432"/>
    <lineage>
        <taxon>Bacteria</taxon>
        <taxon>Bacillati</taxon>
        <taxon>Actinomycetota</taxon>
        <taxon>Actinomycetes</taxon>
        <taxon>Micrococcales</taxon>
        <taxon>Micrococcaceae</taxon>
        <taxon>Arthrobacter</taxon>
    </lineage>
</organism>
<comment type="function">
    <text evidence="8">Initiates the restart of stalled replication forks, which reloads the replicative helicase on sites other than the origin of replication. Recognizes and binds to abandoned replication forks and remodels them to uncover a helicase loading site. Promotes assembly of the primosome at these replication forks.</text>
</comment>
<evidence type="ECO:0000256" key="9">
    <source>
        <dbReference type="SAM" id="MobiDB-lite"/>
    </source>
</evidence>
<evidence type="ECO:0000256" key="7">
    <source>
        <dbReference type="ARBA" id="ARBA00023125"/>
    </source>
</evidence>
<feature type="binding site" evidence="8">
    <location>
        <position position="427"/>
    </location>
    <ligand>
        <name>Zn(2+)</name>
        <dbReference type="ChEBI" id="CHEBI:29105"/>
        <label>1</label>
    </ligand>
</feature>
<evidence type="ECO:0000256" key="1">
    <source>
        <dbReference type="ARBA" id="ARBA00022515"/>
    </source>
</evidence>
<dbReference type="PANTHER" id="PTHR30580">
    <property type="entry name" value="PRIMOSOMAL PROTEIN N"/>
    <property type="match status" value="1"/>
</dbReference>
<dbReference type="HAMAP" id="MF_00983">
    <property type="entry name" value="PriA"/>
    <property type="match status" value="1"/>
</dbReference>
<evidence type="ECO:0000256" key="5">
    <source>
        <dbReference type="ARBA" id="ARBA00022833"/>
    </source>
</evidence>
<dbReference type="GO" id="GO:0043138">
    <property type="term" value="F:3'-5' DNA helicase activity"/>
    <property type="evidence" value="ECO:0007669"/>
    <property type="project" value="TreeGrafter"/>
</dbReference>
<dbReference type="Gene3D" id="3.40.1440.60">
    <property type="entry name" value="PriA, 3(prime) DNA-binding domain"/>
    <property type="match status" value="1"/>
</dbReference>
<dbReference type="GO" id="GO:0006302">
    <property type="term" value="P:double-strand break repair"/>
    <property type="evidence" value="ECO:0007669"/>
    <property type="project" value="InterPro"/>
</dbReference>
<feature type="binding site" evidence="8">
    <location>
        <position position="433"/>
    </location>
    <ligand>
        <name>Zn(2+)</name>
        <dbReference type="ChEBI" id="CHEBI:29105"/>
        <label>2</label>
    </ligand>
</feature>
<sequence length="710" mass="74555">MSSDDLGSGGGAQLSLLQGFTAPAAPRGKSSTAARLPVARVVLDSPLPHLDRPFDYLVPAEYDDDAVPGARAKVRFAGREHAAFIVERREFSDSPARLLPLSRVVSAQPVVAPEIFSLAAAVAARYAGSTSDVLRSAVPPRVARVEKEFGIDGPATSPETDTGDAPETGGGTGGRGLFARYSQGGSFLTRLAGGQSPKAILTSLGGYGAAGWPAELAVAVATVWATGRGAVVVVPDQRDLARVEVALTESIGGNQFVRLTAEDGPTPRYRNFLKLLHGQVRVAVGTRSAAYAPVHDLGLVCLWDDGDDSHSEPRAPYQHVRDVLLLRSEQQGCALLFGSLSRSVESQRLIESGWAQPIQADRPTIRVSTPRILHSADTFHTDREPLTHRVRIPPVAWRAAREGLERGPVLIQVARTGFSPALACEDCRESARCRHCAGPLAQSGRAAAVACRWCGRPEILWRCPNCRSPRLRSTVSGAARTAEELGRAFPGTAVVSSSGDHVLDVVDDKPRVVVATPGAEPVAPAGYAAVLLLDGNALLGRESLRALESTLQRWFSAAALARPATAGGVVVVTADDDAAAGHLVRWDPSGAAGRELAGRTELGLPPALRYAALTGTLVAIAAFLDGLALPPSCRIVGPTVVSGAANSPDGPGGAEKTGQQSAAGTHRSLLFFSYRDAAAVVSSLRARKVSLSAKRTTEPVHVRIDPFDLL</sequence>
<gene>
    <name evidence="8" type="primary">priA</name>
    <name evidence="11" type="ORF">BJ994_001515</name>
</gene>
<evidence type="ECO:0000256" key="3">
    <source>
        <dbReference type="ARBA" id="ARBA00022723"/>
    </source>
</evidence>
<dbReference type="RefSeq" id="WP_167993021.1">
    <property type="nucleotide sequence ID" value="NZ_JAATJL010000001.1"/>
</dbReference>
<dbReference type="InterPro" id="IPR041222">
    <property type="entry name" value="PriA_3primeBD"/>
</dbReference>
<dbReference type="GO" id="GO:0008270">
    <property type="term" value="F:zinc ion binding"/>
    <property type="evidence" value="ECO:0007669"/>
    <property type="project" value="UniProtKB-UniRule"/>
</dbReference>
<feature type="binding site" evidence="8">
    <location>
        <position position="436"/>
    </location>
    <ligand>
        <name>Zn(2+)</name>
        <dbReference type="ChEBI" id="CHEBI:29105"/>
        <label>2</label>
    </ligand>
</feature>
<comment type="cofactor">
    <cofactor evidence="8">
        <name>Zn(2+)</name>
        <dbReference type="ChEBI" id="CHEBI:29105"/>
    </cofactor>
    <text evidence="8">Binds 2 zinc ions per subunit.</text>
</comment>
<evidence type="ECO:0000256" key="4">
    <source>
        <dbReference type="ARBA" id="ARBA00022741"/>
    </source>
</evidence>
<comment type="similarity">
    <text evidence="8">Belongs to the helicase family. PriA subfamily.</text>
</comment>
<proteinExistence type="inferred from homology"/>
<dbReference type="GO" id="GO:0006269">
    <property type="term" value="P:DNA replication, synthesis of primer"/>
    <property type="evidence" value="ECO:0007669"/>
    <property type="project" value="UniProtKB-KW"/>
</dbReference>
<evidence type="ECO:0000256" key="6">
    <source>
        <dbReference type="ARBA" id="ARBA00022840"/>
    </source>
</evidence>
<dbReference type="Gene3D" id="3.40.50.300">
    <property type="entry name" value="P-loop containing nucleotide triphosphate hydrolases"/>
    <property type="match status" value="1"/>
</dbReference>
<comment type="caution">
    <text evidence="11">The sequence shown here is derived from an EMBL/GenBank/DDBJ whole genome shotgun (WGS) entry which is preliminary data.</text>
</comment>
<dbReference type="GO" id="GO:0016787">
    <property type="term" value="F:hydrolase activity"/>
    <property type="evidence" value="ECO:0007669"/>
    <property type="project" value="UniProtKB-KW"/>
</dbReference>
<dbReference type="GO" id="GO:0006310">
    <property type="term" value="P:DNA recombination"/>
    <property type="evidence" value="ECO:0007669"/>
    <property type="project" value="InterPro"/>
</dbReference>
<comment type="caution">
    <text evidence="8">As this protein does not have any detectable helicase domains, it probably does not have helicase activity.</text>
</comment>
<feature type="region of interest" description="Disordered" evidence="9">
    <location>
        <begin position="148"/>
        <end position="175"/>
    </location>
</feature>
<evidence type="ECO:0000259" key="10">
    <source>
        <dbReference type="Pfam" id="PF17764"/>
    </source>
</evidence>
<dbReference type="InterPro" id="IPR027417">
    <property type="entry name" value="P-loop_NTPase"/>
</dbReference>
<comment type="subunit">
    <text evidence="8">Component of the replication restart primosome.</text>
</comment>
<dbReference type="EMBL" id="JAATJL010000001">
    <property type="protein sequence ID" value="NJC22439.1"/>
    <property type="molecule type" value="Genomic_DNA"/>
</dbReference>
<dbReference type="GO" id="GO:1990077">
    <property type="term" value="C:primosome complex"/>
    <property type="evidence" value="ECO:0007669"/>
    <property type="project" value="UniProtKB-UniRule"/>
</dbReference>
<feature type="binding site" evidence="8">
    <location>
        <position position="424"/>
    </location>
    <ligand>
        <name>Zn(2+)</name>
        <dbReference type="ChEBI" id="CHEBI:29105"/>
        <label>1</label>
    </ligand>
</feature>
<evidence type="ECO:0000256" key="8">
    <source>
        <dbReference type="HAMAP-Rule" id="MF_00983"/>
    </source>
</evidence>
<keyword evidence="11" id="KW-0378">Hydrolase</keyword>
<keyword evidence="7 8" id="KW-0238">DNA-binding</keyword>
<evidence type="ECO:0000256" key="2">
    <source>
        <dbReference type="ARBA" id="ARBA00022705"/>
    </source>
</evidence>
<evidence type="ECO:0000313" key="12">
    <source>
        <dbReference type="Proteomes" id="UP000547458"/>
    </source>
</evidence>
<dbReference type="GO" id="GO:0006270">
    <property type="term" value="P:DNA replication initiation"/>
    <property type="evidence" value="ECO:0007669"/>
    <property type="project" value="TreeGrafter"/>
</dbReference>
<feature type="binding site" evidence="8">
    <location>
        <position position="454"/>
    </location>
    <ligand>
        <name>Zn(2+)</name>
        <dbReference type="ChEBI" id="CHEBI:29105"/>
        <label>2</label>
    </ligand>
</feature>
<reference evidence="11 12" key="1">
    <citation type="submission" date="2020-03" db="EMBL/GenBank/DDBJ databases">
        <title>Sequencing the genomes of 1000 actinobacteria strains.</title>
        <authorList>
            <person name="Klenk H.-P."/>
        </authorList>
    </citation>
    <scope>NUCLEOTIDE SEQUENCE [LARGE SCALE GENOMIC DNA]</scope>
    <source>
        <strain evidence="11 12">DSM 16403</strain>
    </source>
</reference>
<keyword evidence="1 8" id="KW-0639">Primosome</keyword>